<protein>
    <submittedName>
        <fullName evidence="7">DUF423 domain-containing protein</fullName>
    </submittedName>
</protein>
<dbReference type="EMBL" id="QKSB01000011">
    <property type="protein sequence ID" value="PZE16174.1"/>
    <property type="molecule type" value="Genomic_DNA"/>
</dbReference>
<dbReference type="InterPro" id="IPR006696">
    <property type="entry name" value="DUF423"/>
</dbReference>
<dbReference type="OrthoDB" id="9802121at2"/>
<reference evidence="7 8" key="1">
    <citation type="submission" date="2018-06" db="EMBL/GenBank/DDBJ databases">
        <title>The draft genome sequence of Crocinitomix sp. SM1701.</title>
        <authorList>
            <person name="Zhang X."/>
        </authorList>
    </citation>
    <scope>NUCLEOTIDE SEQUENCE [LARGE SCALE GENOMIC DNA]</scope>
    <source>
        <strain evidence="7 8">SM1701</strain>
    </source>
</reference>
<sequence length="126" mass="13927">MKKRIVTTGVFFIFLAIILGAMAAHSLEKIVDEALIATFQKGVTYLQYSGLGLLILGLNDNRLKVNLKWVYGLLISGTILFSGNIFIYVFHEIVPALKSFVHIVPVGGLLMIIAWGILGIKLLRLK</sequence>
<keyword evidence="5 6" id="KW-0472">Membrane</keyword>
<evidence type="ECO:0000313" key="8">
    <source>
        <dbReference type="Proteomes" id="UP000249248"/>
    </source>
</evidence>
<evidence type="ECO:0000313" key="7">
    <source>
        <dbReference type="EMBL" id="PZE16174.1"/>
    </source>
</evidence>
<dbReference type="Proteomes" id="UP000249248">
    <property type="component" value="Unassembled WGS sequence"/>
</dbReference>
<keyword evidence="8" id="KW-1185">Reference proteome</keyword>
<gene>
    <name evidence="7" type="ORF">DNU06_14520</name>
</gene>
<dbReference type="PANTHER" id="PTHR43461:SF1">
    <property type="entry name" value="TRANSMEMBRANE PROTEIN 256"/>
    <property type="match status" value="1"/>
</dbReference>
<feature type="transmembrane region" description="Helical" evidence="6">
    <location>
        <begin position="39"/>
        <end position="58"/>
    </location>
</feature>
<name>A0A2W1MXS2_9FLAO</name>
<proteinExistence type="inferred from homology"/>
<dbReference type="PANTHER" id="PTHR43461">
    <property type="entry name" value="TRANSMEMBRANE PROTEIN 256"/>
    <property type="match status" value="1"/>
</dbReference>
<organism evidence="7 8">
    <name type="scientific">Putridiphycobacter roseus</name>
    <dbReference type="NCBI Taxonomy" id="2219161"/>
    <lineage>
        <taxon>Bacteria</taxon>
        <taxon>Pseudomonadati</taxon>
        <taxon>Bacteroidota</taxon>
        <taxon>Flavobacteriia</taxon>
        <taxon>Flavobacteriales</taxon>
        <taxon>Crocinitomicaceae</taxon>
        <taxon>Putridiphycobacter</taxon>
    </lineage>
</organism>
<comment type="caution">
    <text evidence="7">The sequence shown here is derived from an EMBL/GenBank/DDBJ whole genome shotgun (WGS) entry which is preliminary data.</text>
</comment>
<feature type="transmembrane region" description="Helical" evidence="6">
    <location>
        <begin position="70"/>
        <end position="90"/>
    </location>
</feature>
<dbReference type="RefSeq" id="WP_111064221.1">
    <property type="nucleotide sequence ID" value="NZ_JBHUCU010000009.1"/>
</dbReference>
<dbReference type="GO" id="GO:0005886">
    <property type="term" value="C:plasma membrane"/>
    <property type="evidence" value="ECO:0007669"/>
    <property type="project" value="TreeGrafter"/>
</dbReference>
<evidence type="ECO:0000256" key="5">
    <source>
        <dbReference type="ARBA" id="ARBA00023136"/>
    </source>
</evidence>
<evidence type="ECO:0000256" key="4">
    <source>
        <dbReference type="ARBA" id="ARBA00022989"/>
    </source>
</evidence>
<dbReference type="AlphaFoldDB" id="A0A2W1MXS2"/>
<evidence type="ECO:0000256" key="1">
    <source>
        <dbReference type="ARBA" id="ARBA00004141"/>
    </source>
</evidence>
<evidence type="ECO:0000256" key="2">
    <source>
        <dbReference type="ARBA" id="ARBA00009694"/>
    </source>
</evidence>
<dbReference type="Pfam" id="PF04241">
    <property type="entry name" value="DUF423"/>
    <property type="match status" value="1"/>
</dbReference>
<keyword evidence="4 6" id="KW-1133">Transmembrane helix</keyword>
<evidence type="ECO:0000256" key="6">
    <source>
        <dbReference type="SAM" id="Phobius"/>
    </source>
</evidence>
<accession>A0A2W1MXS2</accession>
<comment type="similarity">
    <text evidence="2">Belongs to the UPF0382 family.</text>
</comment>
<feature type="transmembrane region" description="Helical" evidence="6">
    <location>
        <begin position="102"/>
        <end position="123"/>
    </location>
</feature>
<comment type="subcellular location">
    <subcellularLocation>
        <location evidence="1">Membrane</location>
        <topology evidence="1">Multi-pass membrane protein</topology>
    </subcellularLocation>
</comment>
<evidence type="ECO:0000256" key="3">
    <source>
        <dbReference type="ARBA" id="ARBA00022692"/>
    </source>
</evidence>
<keyword evidence="3 6" id="KW-0812">Transmembrane</keyword>